<sequence length="198" mass="22041">MMSPEEVLESLKASSPPRVHKTLDAVYLACKEQKERKSTDFSYAMIAKVGKVYGVPAKQSLHNEGGARYRTLIDAFAAEVPPKPKPVSGKYAWIEGLPIGEQKLLTKMLLAELKAAEFKLREILPPNKIVSLDTRQQPSELFKLLPGERRALEYLISSDFLSERSLTLGSRGDAYGPNGEQLFRPGTFNALKKALEHL</sequence>
<proteinExistence type="predicted"/>
<evidence type="ECO:0000313" key="2">
    <source>
        <dbReference type="Proteomes" id="UP001148203"/>
    </source>
</evidence>
<dbReference type="EMBL" id="JAMDGY010000029">
    <property type="protein sequence ID" value="MDD0991424.1"/>
    <property type="molecule type" value="Genomic_DNA"/>
</dbReference>
<dbReference type="RefSeq" id="WP_273913373.1">
    <property type="nucleotide sequence ID" value="NZ_JAMDGX010000081.1"/>
</dbReference>
<protein>
    <submittedName>
        <fullName evidence="1">Gamma-mobile-trio protein GmtX</fullName>
    </submittedName>
</protein>
<dbReference type="Proteomes" id="UP001148203">
    <property type="component" value="Unassembled WGS sequence"/>
</dbReference>
<keyword evidence="2" id="KW-1185">Reference proteome</keyword>
<accession>A0ABT5NTC6</accession>
<evidence type="ECO:0000313" key="1">
    <source>
        <dbReference type="EMBL" id="MDD0991424.1"/>
    </source>
</evidence>
<organism evidence="1 2">
    <name type="scientific">Pseudomonas fontis</name>
    <dbReference type="NCBI Taxonomy" id="2942633"/>
    <lineage>
        <taxon>Bacteria</taxon>
        <taxon>Pseudomonadati</taxon>
        <taxon>Pseudomonadota</taxon>
        <taxon>Gammaproteobacteria</taxon>
        <taxon>Pseudomonadales</taxon>
        <taxon>Pseudomonadaceae</taxon>
        <taxon>Pseudomonas</taxon>
    </lineage>
</organism>
<dbReference type="InterPro" id="IPR048061">
    <property type="entry name" value="GmtX-like"/>
</dbReference>
<gene>
    <name evidence="1" type="primary">gmtX</name>
    <name evidence="1" type="ORF">M5G11_12835</name>
</gene>
<comment type="caution">
    <text evidence="1">The sequence shown here is derived from an EMBL/GenBank/DDBJ whole genome shotgun (WGS) entry which is preliminary data.</text>
</comment>
<name>A0ABT5NTC6_9PSED</name>
<dbReference type="NCBIfam" id="NF040692">
    <property type="entry name" value="recomb_assoc"/>
    <property type="match status" value="1"/>
</dbReference>
<reference evidence="1 2" key="1">
    <citation type="submission" date="2022-05" db="EMBL/GenBank/DDBJ databases">
        <title>Novel Pseudomonas spp. Isolated from a Rainbow Trout Aquaculture Facility.</title>
        <authorList>
            <person name="Testerman T."/>
            <person name="Graf J."/>
        </authorList>
    </citation>
    <scope>NUCLEOTIDE SEQUENCE [LARGE SCALE GENOMIC DNA]</scope>
    <source>
        <strain evidence="1 2">ID681</strain>
    </source>
</reference>